<evidence type="ECO:0000313" key="2">
    <source>
        <dbReference type="EMBL" id="GEN79093.1"/>
    </source>
</evidence>
<comment type="caution">
    <text evidence="2">The sequence shown here is derived from an EMBL/GenBank/DDBJ whole genome shotgun (WGS) entry which is preliminary data.</text>
</comment>
<dbReference type="InterPro" id="IPR024967">
    <property type="entry name" value="DNA-bd_IS481-type"/>
</dbReference>
<dbReference type="InterPro" id="IPR009057">
    <property type="entry name" value="Homeodomain-like_sf"/>
</dbReference>
<keyword evidence="3" id="KW-1185">Reference proteome</keyword>
<feature type="domain" description="Integrase catalytic" evidence="1">
    <location>
        <begin position="152"/>
        <end position="323"/>
    </location>
</feature>
<dbReference type="SUPFAM" id="SSF46689">
    <property type="entry name" value="Homeodomain-like"/>
    <property type="match status" value="1"/>
</dbReference>
<accession>A0A511YV81</accession>
<reference evidence="2 3" key="1">
    <citation type="submission" date="2019-07" db="EMBL/GenBank/DDBJ databases">
        <title>Whole genome shotgun sequence of Actinotalea fermentans NBRC 105374.</title>
        <authorList>
            <person name="Hosoyama A."/>
            <person name="Uohara A."/>
            <person name="Ohji S."/>
            <person name="Ichikawa N."/>
        </authorList>
    </citation>
    <scope>NUCLEOTIDE SEQUENCE [LARGE SCALE GENOMIC DNA]</scope>
    <source>
        <strain evidence="2 3">NBRC 105374</strain>
    </source>
</reference>
<dbReference type="Proteomes" id="UP000321484">
    <property type="component" value="Unassembled WGS sequence"/>
</dbReference>
<dbReference type="GO" id="GO:0015074">
    <property type="term" value="P:DNA integration"/>
    <property type="evidence" value="ECO:0007669"/>
    <property type="project" value="InterPro"/>
</dbReference>
<dbReference type="GO" id="GO:0003676">
    <property type="term" value="F:nucleic acid binding"/>
    <property type="evidence" value="ECO:0007669"/>
    <property type="project" value="InterPro"/>
</dbReference>
<dbReference type="PROSITE" id="PS50994">
    <property type="entry name" value="INTEGRASE"/>
    <property type="match status" value="1"/>
</dbReference>
<dbReference type="Gene3D" id="3.30.420.10">
    <property type="entry name" value="Ribonuclease H-like superfamily/Ribonuclease H"/>
    <property type="match status" value="1"/>
</dbReference>
<evidence type="ECO:0000259" key="1">
    <source>
        <dbReference type="PROSITE" id="PS50994"/>
    </source>
</evidence>
<dbReference type="NCBIfam" id="NF033577">
    <property type="entry name" value="transpos_IS481"/>
    <property type="match status" value="1"/>
</dbReference>
<protein>
    <submittedName>
        <fullName evidence="2">IS481 family transposase</fullName>
    </submittedName>
</protein>
<evidence type="ECO:0000313" key="3">
    <source>
        <dbReference type="Proteomes" id="UP000321484"/>
    </source>
</evidence>
<dbReference type="AlphaFoldDB" id="A0A511YV81"/>
<dbReference type="Pfam" id="PF13683">
    <property type="entry name" value="rve_3"/>
    <property type="match status" value="1"/>
</dbReference>
<dbReference type="InterPro" id="IPR012337">
    <property type="entry name" value="RNaseH-like_sf"/>
</dbReference>
<dbReference type="InterPro" id="IPR001584">
    <property type="entry name" value="Integrase_cat-core"/>
</dbReference>
<name>A0A511YV81_9CELL</name>
<sequence>MPHANARLNSYGRRLLIDRVVHQGRPVAHVAHELGISRQTGYRWVRRWRAEGPASLRDRSSRPLSSPTRVPAAVEDAICAARARDRSGPDVLAAELGVPARTVTRVLRRRGMPLLRDLDPLTGQVIRASKATTVRYERDRPGELVHMDVKKLGRIPDGGGWRASGGTLASHQSRVDKTPIGFDYVHSMVDDYSRLAYSEILPDEKGPTCAGFLVRAAAYFAAHGITRIERIMTDNAFAYRYSLRAVAADLGAKQVFIKPHCPWQNGKVERLNRTLQTEWAYRQVFITNAERADALAPWLEHYNTRRRHSALGGLPPISRLSAT</sequence>
<dbReference type="InterPro" id="IPR047656">
    <property type="entry name" value="IS481-like_transpos"/>
</dbReference>
<dbReference type="Pfam" id="PF13011">
    <property type="entry name" value="LZ_Tnp_IS481"/>
    <property type="match status" value="1"/>
</dbReference>
<dbReference type="EMBL" id="BJYK01000001">
    <property type="protein sequence ID" value="GEN79093.1"/>
    <property type="molecule type" value="Genomic_DNA"/>
</dbReference>
<dbReference type="InterPro" id="IPR036397">
    <property type="entry name" value="RNaseH_sf"/>
</dbReference>
<proteinExistence type="predicted"/>
<dbReference type="SUPFAM" id="SSF53098">
    <property type="entry name" value="Ribonuclease H-like"/>
    <property type="match status" value="1"/>
</dbReference>
<dbReference type="PANTHER" id="PTHR35004">
    <property type="entry name" value="TRANSPOSASE RV3428C-RELATED"/>
    <property type="match status" value="1"/>
</dbReference>
<gene>
    <name evidence="2" type="ORF">AFE02nite_08270</name>
</gene>
<dbReference type="OrthoDB" id="52928at2"/>
<organism evidence="2 3">
    <name type="scientific">Actinotalea fermentans</name>
    <dbReference type="NCBI Taxonomy" id="43671"/>
    <lineage>
        <taxon>Bacteria</taxon>
        <taxon>Bacillati</taxon>
        <taxon>Actinomycetota</taxon>
        <taxon>Actinomycetes</taxon>
        <taxon>Micrococcales</taxon>
        <taxon>Cellulomonadaceae</taxon>
        <taxon>Actinotalea</taxon>
    </lineage>
</organism>
<dbReference type="RefSeq" id="WP_146819264.1">
    <property type="nucleotide sequence ID" value="NZ_BJYK01000001.1"/>
</dbReference>
<dbReference type="PANTHER" id="PTHR35004:SF6">
    <property type="entry name" value="TRANSPOSASE"/>
    <property type="match status" value="1"/>
</dbReference>